<organism evidence="1 2">
    <name type="scientific">Sphingobacterium corticibacter</name>
    <dbReference type="NCBI Taxonomy" id="2171749"/>
    <lineage>
        <taxon>Bacteria</taxon>
        <taxon>Pseudomonadati</taxon>
        <taxon>Bacteroidota</taxon>
        <taxon>Sphingobacteriia</taxon>
        <taxon>Sphingobacteriales</taxon>
        <taxon>Sphingobacteriaceae</taxon>
        <taxon>Sphingobacterium</taxon>
    </lineage>
</organism>
<dbReference type="AlphaFoldDB" id="A0A2T8HNB3"/>
<protein>
    <recommendedName>
        <fullName evidence="3">DUF2071 domain-containing protein</fullName>
    </recommendedName>
</protein>
<sequence>MLDRLKNHPFAVKAHFDESLVVTFAVPKEQLQHLIPDSLELDTYQDKWAFIAVAAVQTSHLRPAIFPTWLGHDFFLIGYRVFARYTNLAGKRLRGLYILSSETDKRKMSFLGNIFTHYHYKHIDVRRSRTGTTQTIQSLQADFSVSWKTESEPQTIPVGSPFDNWKDARKFAGPLPHTFSYDATKKSMLIVKGLRQDWTPQPIEVTASKIGFIDHLKLDNVVLASAFRITNVPYKWNKGIVEKW</sequence>
<comment type="caution">
    <text evidence="1">The sequence shown here is derived from an EMBL/GenBank/DDBJ whole genome shotgun (WGS) entry which is preliminary data.</text>
</comment>
<name>A0A2T8HNB3_9SPHI</name>
<reference evidence="1 2" key="1">
    <citation type="submission" date="2018-04" db="EMBL/GenBank/DDBJ databases">
        <title>Sphingobacterium cortibacter sp. nov.</title>
        <authorList>
            <person name="Li Y."/>
        </authorList>
    </citation>
    <scope>NUCLEOTIDE SEQUENCE [LARGE SCALE GENOMIC DNA]</scope>
    <source>
        <strain evidence="1 2">2c-3</strain>
    </source>
</reference>
<dbReference type="RefSeq" id="WP_116774761.1">
    <property type="nucleotide sequence ID" value="NZ_QDKG01000001.1"/>
</dbReference>
<proteinExistence type="predicted"/>
<dbReference type="Pfam" id="PF09844">
    <property type="entry name" value="DUF2071"/>
    <property type="match status" value="1"/>
</dbReference>
<gene>
    <name evidence="1" type="ORF">DC487_04735</name>
</gene>
<dbReference type="InterPro" id="IPR018644">
    <property type="entry name" value="DUF2071"/>
</dbReference>
<dbReference type="Proteomes" id="UP000245627">
    <property type="component" value="Unassembled WGS sequence"/>
</dbReference>
<evidence type="ECO:0008006" key="3">
    <source>
        <dbReference type="Google" id="ProtNLM"/>
    </source>
</evidence>
<dbReference type="EMBL" id="QDKG01000001">
    <property type="protein sequence ID" value="PVH26905.1"/>
    <property type="molecule type" value="Genomic_DNA"/>
</dbReference>
<evidence type="ECO:0000313" key="1">
    <source>
        <dbReference type="EMBL" id="PVH26905.1"/>
    </source>
</evidence>
<keyword evidence="2" id="KW-1185">Reference proteome</keyword>
<evidence type="ECO:0000313" key="2">
    <source>
        <dbReference type="Proteomes" id="UP000245627"/>
    </source>
</evidence>
<dbReference type="OrthoDB" id="5492672at2"/>
<accession>A0A2T8HNB3</accession>